<dbReference type="Proteomes" id="UP000215188">
    <property type="component" value="Unassembled WGS sequence"/>
</dbReference>
<protein>
    <submittedName>
        <fullName evidence="3">Toluene monooxygenase</fullName>
    </submittedName>
</protein>
<keyword evidence="1" id="KW-0560">Oxidoreductase</keyword>
<evidence type="ECO:0000313" key="4">
    <source>
        <dbReference type="Proteomes" id="UP000215188"/>
    </source>
</evidence>
<dbReference type="InterPro" id="IPR012078">
    <property type="entry name" value="MP_mOase_hydro"/>
</dbReference>
<evidence type="ECO:0000313" key="3">
    <source>
        <dbReference type="EMBL" id="OXL15082.1"/>
    </source>
</evidence>
<reference evidence="3 4" key="1">
    <citation type="submission" date="2017-06" db="EMBL/GenBank/DDBJ databases">
        <title>Reclassification of a Polynucleobacter cosmopolitanus strain isolated from tropical Lake Victoria as Polynucleobacter victoriensis comb. nov.</title>
        <authorList>
            <person name="Hahn M.W."/>
        </authorList>
    </citation>
    <scope>NUCLEOTIDE SEQUENCE [LARGE SCALE GENOMIC DNA]</scope>
    <source>
        <strain evidence="3 4">MWH-MoIso2</strain>
    </source>
</reference>
<dbReference type="RefSeq" id="WP_089516231.1">
    <property type="nucleotide sequence ID" value="NZ_NJGG01000002.1"/>
</dbReference>
<dbReference type="PIRSF" id="PIRSF000040">
    <property type="entry name" value="MMOH_comp"/>
    <property type="match status" value="1"/>
</dbReference>
<keyword evidence="2 3" id="KW-0503">Monooxygenase</keyword>
<evidence type="ECO:0000256" key="2">
    <source>
        <dbReference type="ARBA" id="ARBA00023033"/>
    </source>
</evidence>
<sequence length="328" mass="38209">MSNAEVLKPLKTWSHLSNKRRKPSEYEIVSARLHYHDRDANSPYEQDPNTFMNEWYKKNTYGSALKHDDWNAFRDPDEVVYRTYNMLQDGQETYVFSLFDQFDKREHNKSLESGWLGTLGLRYTPARYLFHTLQMASAYFGQVAPASTITICGFFQMADSLRWLTHTAYRTKELDLAHPDKGFSKKERAYWENEPIWQGYRELMEKVLVTWDWGEAFVALNLVAKPAVEEGLLRNLSNSARHNGDELLAMVLDAEMIDAMRHRRWSEHLVKMALENESNREVIQGWINKWEPLADKAIEAYCSGMPDVPSAADDAKNATRTYRKSLGF</sequence>
<dbReference type="OrthoDB" id="9806768at2"/>
<proteinExistence type="predicted"/>
<dbReference type="Pfam" id="PF02332">
    <property type="entry name" value="Phenol_Hydrox"/>
    <property type="match status" value="1"/>
</dbReference>
<dbReference type="InterPro" id="IPR003430">
    <property type="entry name" value="Phenol_Hydrox"/>
</dbReference>
<dbReference type="GO" id="GO:0016709">
    <property type="term" value="F:oxidoreductase activity, acting on paired donors, with incorporation or reduction of molecular oxygen, NAD(P)H as one donor, and incorporation of one atom of oxygen"/>
    <property type="evidence" value="ECO:0007669"/>
    <property type="project" value="InterPro"/>
</dbReference>
<name>A0A229FTA4_9BURK</name>
<dbReference type="CDD" id="cd01058">
    <property type="entry name" value="AAMH_B"/>
    <property type="match status" value="1"/>
</dbReference>
<dbReference type="AlphaFoldDB" id="A0A229FTA4"/>
<accession>A0A229FTA4</accession>
<dbReference type="InterPro" id="IPR009078">
    <property type="entry name" value="Ferritin-like_SF"/>
</dbReference>
<evidence type="ECO:0000256" key="1">
    <source>
        <dbReference type="ARBA" id="ARBA00023002"/>
    </source>
</evidence>
<comment type="caution">
    <text evidence="3">The sequence shown here is derived from an EMBL/GenBank/DDBJ whole genome shotgun (WGS) entry which is preliminary data.</text>
</comment>
<organism evidence="3 4">
    <name type="scientific">Polynucleobacter cosmopolitanus</name>
    <dbReference type="NCBI Taxonomy" id="351345"/>
    <lineage>
        <taxon>Bacteria</taxon>
        <taxon>Pseudomonadati</taxon>
        <taxon>Pseudomonadota</taxon>
        <taxon>Betaproteobacteria</taxon>
        <taxon>Burkholderiales</taxon>
        <taxon>Burkholderiaceae</taxon>
        <taxon>Polynucleobacter</taxon>
    </lineage>
</organism>
<dbReference type="Gene3D" id="1.10.620.20">
    <property type="entry name" value="Ribonucleotide Reductase, subunit A"/>
    <property type="match status" value="1"/>
</dbReference>
<dbReference type="EMBL" id="NJGG01000002">
    <property type="protein sequence ID" value="OXL15082.1"/>
    <property type="molecule type" value="Genomic_DNA"/>
</dbReference>
<gene>
    <name evidence="3" type="ORF">AOC33_07175</name>
</gene>
<dbReference type="SUPFAM" id="SSF47240">
    <property type="entry name" value="Ferritin-like"/>
    <property type="match status" value="1"/>
</dbReference>
<dbReference type="InterPro" id="IPR012348">
    <property type="entry name" value="RNR-like"/>
</dbReference>
<keyword evidence="4" id="KW-1185">Reference proteome</keyword>